<feature type="region of interest" description="Disordered" evidence="1">
    <location>
        <begin position="815"/>
        <end position="865"/>
    </location>
</feature>
<feature type="compositionally biased region" description="Basic and acidic residues" evidence="1">
    <location>
        <begin position="835"/>
        <end position="845"/>
    </location>
</feature>
<feature type="compositionally biased region" description="Polar residues" evidence="1">
    <location>
        <begin position="578"/>
        <end position="591"/>
    </location>
</feature>
<evidence type="ECO:0000313" key="3">
    <source>
        <dbReference type="Proteomes" id="UP001161247"/>
    </source>
</evidence>
<dbReference type="PANTHER" id="PTHR21556">
    <property type="entry name" value="TRESLIN"/>
    <property type="match status" value="1"/>
</dbReference>
<organism evidence="2 3">
    <name type="scientific">Oldenlandia corymbosa var. corymbosa</name>
    <dbReference type="NCBI Taxonomy" id="529605"/>
    <lineage>
        <taxon>Eukaryota</taxon>
        <taxon>Viridiplantae</taxon>
        <taxon>Streptophyta</taxon>
        <taxon>Embryophyta</taxon>
        <taxon>Tracheophyta</taxon>
        <taxon>Spermatophyta</taxon>
        <taxon>Magnoliopsida</taxon>
        <taxon>eudicotyledons</taxon>
        <taxon>Gunneridae</taxon>
        <taxon>Pentapetalae</taxon>
        <taxon>asterids</taxon>
        <taxon>lamiids</taxon>
        <taxon>Gentianales</taxon>
        <taxon>Rubiaceae</taxon>
        <taxon>Rubioideae</taxon>
        <taxon>Spermacoceae</taxon>
        <taxon>Hedyotis-Oldenlandia complex</taxon>
        <taxon>Oldenlandia</taxon>
    </lineage>
</organism>
<feature type="compositionally biased region" description="Basic and acidic residues" evidence="1">
    <location>
        <begin position="815"/>
        <end position="827"/>
    </location>
</feature>
<dbReference type="EMBL" id="OX459118">
    <property type="protein sequence ID" value="CAI9092348.1"/>
    <property type="molecule type" value="Genomic_DNA"/>
</dbReference>
<dbReference type="GO" id="GO:0006260">
    <property type="term" value="P:DNA replication"/>
    <property type="evidence" value="ECO:0007669"/>
    <property type="project" value="InterPro"/>
</dbReference>
<dbReference type="AlphaFoldDB" id="A0AAV1CBM4"/>
<reference evidence="2" key="1">
    <citation type="submission" date="2023-03" db="EMBL/GenBank/DDBJ databases">
        <authorList>
            <person name="Julca I."/>
        </authorList>
    </citation>
    <scope>NUCLEOTIDE SEQUENCE</scope>
</reference>
<dbReference type="GO" id="GO:0005634">
    <property type="term" value="C:nucleus"/>
    <property type="evidence" value="ECO:0007669"/>
    <property type="project" value="InterPro"/>
</dbReference>
<dbReference type="GO" id="GO:0033314">
    <property type="term" value="P:mitotic DNA replication checkpoint signaling"/>
    <property type="evidence" value="ECO:0007669"/>
    <property type="project" value="InterPro"/>
</dbReference>
<sequence>MAKPIDYSRTERIVLVIDLHPLFVLQNPKAYLTSIVASLKRLLNFPPLRKSLCAYRLFFSSLSPLRSASVVHRLLPNLARSFLSFDYHSQTLEFLVRILNSLSIEPFAAELSGGKPLALHTAGSLLQLVHDYSWDADLGTLTGKGIGHFPPLRPNLVVLFSPVCCSICSLSDYVNVDVKSLGSCDPDELLKKICNVFGDVNDAFSSRDIHFSWVNVKYEEEGNGNDFGAELGVIEKGIRNLGFGFCSTDSVVLGSALIPFRLIYPNIGVPVNFLNITESYKRSDVQLSLHILDINGKPLECNFCDLELHNLKVSCNKSNNVWSSSNFRDPLGGSEAFWHGFSDGAIKLCVKAVKRPNEVEKIPGSSSDIILVKELSGETKEKRKSSNELFADRVLDLLSRETIGASICKPIPIWQIILSFLCSEGYWALVSLSNSNGDEVLGILKPFTSHSALLSILSSDRGIQDCYASHNGKIENLCAEASNSNGLVGSQTETSTSGAYEAVLAGKKKKDKKHLSYSLPWASYCNAASECTDFDLSDIYFDRKFEKNKKLKFLKCWMKQIPKYSQQHPQMLSGLKSAGNQSPRSPNYSSEQPKKQEEARTCSYSETTGLFFNNISERVQLGLESGVNVQTLAEQLVKSSTLWLLQTCEENGNAHAQDPELVGNPHKSLSSKLTDLLLSDPKEMHCGNECDSSSKSCNPTTTTEMTVKRYELQIFLRMEILRSFLSASIEEPLKQKLLKQICSFLYIIQFYIEGGFHGNVSLYDYVERSIKARYIDALEDIVKDIYNRMDLLPFGDEDETGAFLFNSEDSSQSWRDKEKCDRSESQDVHQSFSVEDEKCQHREMVDESSEGIPEEEPEHKLSEARARRERARRFMSFTSWIPDLQRVWAPKQHKGVNGKPDSLHKESKRKDRQVGSRSVVYETPLSGRKRPCSQDEESKDPGNFSYSVSKALFQED</sequence>
<dbReference type="Proteomes" id="UP001161247">
    <property type="component" value="Chromosome 1"/>
</dbReference>
<dbReference type="GO" id="GO:0003682">
    <property type="term" value="F:chromatin binding"/>
    <property type="evidence" value="ECO:0007669"/>
    <property type="project" value="TreeGrafter"/>
</dbReference>
<feature type="compositionally biased region" description="Basic and acidic residues" evidence="1">
    <location>
        <begin position="901"/>
        <end position="914"/>
    </location>
</feature>
<evidence type="ECO:0000313" key="2">
    <source>
        <dbReference type="EMBL" id="CAI9092348.1"/>
    </source>
</evidence>
<name>A0AAV1CBM4_OLDCO</name>
<feature type="region of interest" description="Disordered" evidence="1">
    <location>
        <begin position="573"/>
        <end position="599"/>
    </location>
</feature>
<proteinExistence type="predicted"/>
<keyword evidence="3" id="KW-1185">Reference proteome</keyword>
<dbReference type="GO" id="GO:0007095">
    <property type="term" value="P:mitotic G2 DNA damage checkpoint signaling"/>
    <property type="evidence" value="ECO:0007669"/>
    <property type="project" value="TreeGrafter"/>
</dbReference>
<evidence type="ECO:0000256" key="1">
    <source>
        <dbReference type="SAM" id="MobiDB-lite"/>
    </source>
</evidence>
<gene>
    <name evidence="2" type="ORF">OLC1_LOCUS4037</name>
</gene>
<dbReference type="InterPro" id="IPR026153">
    <property type="entry name" value="Treslin"/>
</dbReference>
<dbReference type="PANTHER" id="PTHR21556:SF2">
    <property type="entry name" value="TRESLIN"/>
    <property type="match status" value="1"/>
</dbReference>
<accession>A0AAV1CBM4</accession>
<dbReference type="GO" id="GO:0010212">
    <property type="term" value="P:response to ionizing radiation"/>
    <property type="evidence" value="ECO:0007669"/>
    <property type="project" value="InterPro"/>
</dbReference>
<feature type="compositionally biased region" description="Acidic residues" evidence="1">
    <location>
        <begin position="846"/>
        <end position="856"/>
    </location>
</feature>
<dbReference type="GO" id="GO:0030174">
    <property type="term" value="P:regulation of DNA-templated DNA replication initiation"/>
    <property type="evidence" value="ECO:0007669"/>
    <property type="project" value="TreeGrafter"/>
</dbReference>
<feature type="region of interest" description="Disordered" evidence="1">
    <location>
        <begin position="891"/>
        <end position="956"/>
    </location>
</feature>
<protein>
    <submittedName>
        <fullName evidence="2">OLC1v1027550C1</fullName>
    </submittedName>
</protein>